<dbReference type="InterPro" id="IPR002013">
    <property type="entry name" value="SAC_dom"/>
</dbReference>
<dbReference type="GO" id="GO:0043813">
    <property type="term" value="F:phosphatidylinositol-3,5-bisphosphate 5-phosphatase activity"/>
    <property type="evidence" value="ECO:0007669"/>
    <property type="project" value="EnsemblFungi"/>
</dbReference>
<dbReference type="KEGG" id="tpf:TPHA_0B02960"/>
<dbReference type="PROSITE" id="PS50275">
    <property type="entry name" value="SAC"/>
    <property type="match status" value="1"/>
</dbReference>
<dbReference type="GO" id="GO:0015031">
    <property type="term" value="P:protein transport"/>
    <property type="evidence" value="ECO:0007669"/>
    <property type="project" value="UniProtKB-KW"/>
</dbReference>
<evidence type="ECO:0000256" key="3">
    <source>
        <dbReference type="ARBA" id="ARBA00009678"/>
    </source>
</evidence>
<organism evidence="12 13">
    <name type="scientific">Tetrapisispora phaffii (strain ATCC 24235 / CBS 4417 / NBRC 1672 / NRRL Y-8282 / UCD 70-5)</name>
    <name type="common">Yeast</name>
    <name type="synonym">Fabospora phaffii</name>
    <dbReference type="NCBI Taxonomy" id="1071381"/>
    <lineage>
        <taxon>Eukaryota</taxon>
        <taxon>Fungi</taxon>
        <taxon>Dikarya</taxon>
        <taxon>Ascomycota</taxon>
        <taxon>Saccharomycotina</taxon>
        <taxon>Saccharomycetes</taxon>
        <taxon>Saccharomycetales</taxon>
        <taxon>Saccharomycetaceae</taxon>
        <taxon>Tetrapisispora</taxon>
    </lineage>
</organism>
<evidence type="ECO:0000313" key="13">
    <source>
        <dbReference type="Proteomes" id="UP000005666"/>
    </source>
</evidence>
<dbReference type="Pfam" id="PF22669">
    <property type="entry name" value="Exo_endo_phos2"/>
    <property type="match status" value="1"/>
</dbReference>
<gene>
    <name evidence="12" type="primary">TPHA0B02960</name>
    <name evidence="12" type="ordered locus">TPHA_0B02960</name>
</gene>
<feature type="compositionally biased region" description="Basic and acidic residues" evidence="10">
    <location>
        <begin position="1100"/>
        <end position="1113"/>
    </location>
</feature>
<evidence type="ECO:0000256" key="5">
    <source>
        <dbReference type="ARBA" id="ARBA00022448"/>
    </source>
</evidence>
<dbReference type="Proteomes" id="UP000005666">
    <property type="component" value="Chromosome 2"/>
</dbReference>
<dbReference type="GO" id="GO:0004439">
    <property type="term" value="F:phosphatidylinositol-4,5-bisphosphate 5-phosphatase activity"/>
    <property type="evidence" value="ECO:0007669"/>
    <property type="project" value="UniProtKB-EC"/>
</dbReference>
<feature type="region of interest" description="Disordered" evidence="10">
    <location>
        <begin position="966"/>
        <end position="995"/>
    </location>
</feature>
<evidence type="ECO:0000256" key="4">
    <source>
        <dbReference type="ARBA" id="ARBA00013044"/>
    </source>
</evidence>
<feature type="region of interest" description="Disordered" evidence="10">
    <location>
        <begin position="1008"/>
        <end position="1142"/>
    </location>
</feature>
<evidence type="ECO:0000256" key="8">
    <source>
        <dbReference type="ARBA" id="ARBA00022801"/>
    </source>
</evidence>
<dbReference type="EC" id="3.1.3.36" evidence="4"/>
<keyword evidence="8" id="KW-0378">Hydrolase</keyword>
<dbReference type="GO" id="GO:0016020">
    <property type="term" value="C:membrane"/>
    <property type="evidence" value="ECO:0007669"/>
    <property type="project" value="TreeGrafter"/>
</dbReference>
<feature type="region of interest" description="Disordered" evidence="10">
    <location>
        <begin position="932"/>
        <end position="954"/>
    </location>
</feature>
<name>G8BPN7_TETPH</name>
<comment type="similarity">
    <text evidence="3">In the central section; belongs to the inositol 1,4,5-trisphosphate 5-phosphatase family.</text>
</comment>
<keyword evidence="9" id="KW-0653">Protein transport</keyword>
<dbReference type="Gene3D" id="3.60.10.10">
    <property type="entry name" value="Endonuclease/exonuclease/phosphatase"/>
    <property type="match status" value="1"/>
</dbReference>
<dbReference type="SUPFAM" id="SSF56219">
    <property type="entry name" value="DNase I-like"/>
    <property type="match status" value="1"/>
</dbReference>
<dbReference type="AlphaFoldDB" id="G8BPN7"/>
<dbReference type="HOGENOM" id="CLU_003016_2_0_1"/>
<dbReference type="GO" id="GO:0004438">
    <property type="term" value="F:phosphatidylinositol-3-phosphate phosphatase activity"/>
    <property type="evidence" value="ECO:0007669"/>
    <property type="project" value="EnsemblFungi"/>
</dbReference>
<evidence type="ECO:0000256" key="9">
    <source>
        <dbReference type="ARBA" id="ARBA00022927"/>
    </source>
</evidence>
<dbReference type="RefSeq" id="XP_003684402.1">
    <property type="nucleotide sequence ID" value="XM_003684354.1"/>
</dbReference>
<feature type="domain" description="SAC" evidence="11">
    <location>
        <begin position="147"/>
        <end position="487"/>
    </location>
</feature>
<dbReference type="GO" id="GO:0006897">
    <property type="term" value="P:endocytosis"/>
    <property type="evidence" value="ECO:0007669"/>
    <property type="project" value="UniProtKB-KW"/>
</dbReference>
<dbReference type="OMA" id="HPCHELR"/>
<dbReference type="STRING" id="1071381.G8BPN7"/>
<evidence type="ECO:0000256" key="10">
    <source>
        <dbReference type="SAM" id="MobiDB-lite"/>
    </source>
</evidence>
<dbReference type="GeneID" id="11534834"/>
<accession>G8BPN7</accession>
<dbReference type="GO" id="GO:0030479">
    <property type="term" value="C:actin cortical patch"/>
    <property type="evidence" value="ECO:0007669"/>
    <property type="project" value="EnsemblFungi"/>
</dbReference>
<keyword evidence="13" id="KW-1185">Reference proteome</keyword>
<dbReference type="FunFam" id="3.60.10.10:FF:000029">
    <property type="entry name" value="Inositol polyphosphate 5-phosphatase"/>
    <property type="match status" value="1"/>
</dbReference>
<sequence>MHILVANNPDRRISIVSNSFALVFRAVGNKNTNHQSFKAAACAVELIPKADLKGQGYKKLSSYEIYGFVGLLEIGDLIFIGTITRKSRVAQPVPHETVNKISGVEFFCLNDSRWDYLEINSSGYPIMPESESAPHQESVPKHPCHEIRKLLSNGSFYYSTDFDLTSTLQRRGFISHSLSSDNFEKEYMWNSFLMKEIITYRDRLDVNARQILDDEGFLTTVIRGFAETFITYVKNLKIGLTVISKQSWKRAGTRFNARGIDDESNVANFVETELIMFSNQYCYSFTQIRGSVPIFWEQDTALINPKVSITRSVEATQPVFDEHFVRLTNKYGSVNVINLLSTRSSEIGLTKRYRQHLQLSKKVSLNSDTFLTEFDFHKETSQVGFVGSKKLLPLVTDFILENGYFSYDVREKRVISEQHGVFRTNCLDCLDRTNLVQQMLSLTVFKLFLEDFQLINSKDYVEDTDFASKHNALWADHGDQISQIYTGTNALKSSFSRKGKMSFAGALSDATKSVSRMYINNFMDKDKQQNIDALLGRLPHQQAVELYDPINEYVTQQLEKKKDNFTSYSSADIFIGTYNVNGISRPTDLSQWLFPIGDKFKPDIVILGMQEVIEMSAGSILNADSTKGSFWESMVSQCLNQFDEKYLLLRVQQMTSLLMLFFVKKSKAHKIKQVEGSSKKTGFGGMTGNKGAVAIRFQYNETSFCAVNAHFAAGSGNVDERRNDYESIMKSITFARSKTVRNHDSIFWLGDLNYRISLSNEQVRKALMDKGENYIEKLLTYDQLTQEINTGVVFQNFKEPTIQFRPTYKFDIGTNRYDSSEKARTPSWTDRIVYRGANLQPLAYSDVDMRISDHHPVYAAYKAKIVCIDENVKNKLSKDLYEEFKASHPNEVGSKVLQLVDIDTEANKILEKYKISSKPSSNSLLDFDIQASPSRKSPSNILSSSASLSSIPLQPSSRVSSASEVYLPRNVQQPSSRASSTSEESITRNLPPPLKATTLQSAVKNDGATRFVPEPPKSQSQPPAAPVAATPLQGSTTERKPAFSSPSPPKPRKALPPGFSDVILTPKNSSSPSSPALPIAEKVKPAAPPSLHAKTSNESTKPDTKRETKDNDTITKNPPTVPVKKAELEHLSMDAWRPLTPK</sequence>
<comment type="similarity">
    <text evidence="2">Belongs to the synaptojanin family.</text>
</comment>
<evidence type="ECO:0000313" key="12">
    <source>
        <dbReference type="EMBL" id="CCE61968.1"/>
    </source>
</evidence>
<evidence type="ECO:0000256" key="2">
    <source>
        <dbReference type="ARBA" id="ARBA00008943"/>
    </source>
</evidence>
<dbReference type="InterPro" id="IPR036691">
    <property type="entry name" value="Endo/exonu/phosph_ase_sf"/>
</dbReference>
<comment type="subcellular location">
    <subcellularLocation>
        <location evidence="1">Cytoplasm</location>
    </subcellularLocation>
</comment>
<evidence type="ECO:0000256" key="1">
    <source>
        <dbReference type="ARBA" id="ARBA00004496"/>
    </source>
</evidence>
<dbReference type="PANTHER" id="PTHR11200:SF257">
    <property type="entry name" value="PHOSPHOINOSITIDE 5-PHOSPHATASE"/>
    <property type="match status" value="1"/>
</dbReference>
<feature type="compositionally biased region" description="Low complexity" evidence="10">
    <location>
        <begin position="937"/>
        <end position="954"/>
    </location>
</feature>
<keyword evidence="7" id="KW-0254">Endocytosis</keyword>
<dbReference type="InterPro" id="IPR046985">
    <property type="entry name" value="IP5"/>
</dbReference>
<dbReference type="GO" id="GO:0046856">
    <property type="term" value="P:phosphatidylinositol dephosphorylation"/>
    <property type="evidence" value="ECO:0007669"/>
    <property type="project" value="EnsemblFungi"/>
</dbReference>
<feature type="compositionally biased region" description="Low complexity" evidence="10">
    <location>
        <begin position="975"/>
        <end position="988"/>
    </location>
</feature>
<dbReference type="GO" id="GO:0043812">
    <property type="term" value="F:phosphatidylinositol-4-phosphate phosphatase activity"/>
    <property type="evidence" value="ECO:0007669"/>
    <property type="project" value="EnsemblFungi"/>
</dbReference>
<feature type="compositionally biased region" description="Low complexity" evidence="10">
    <location>
        <begin position="1017"/>
        <end position="1031"/>
    </location>
</feature>
<evidence type="ECO:0000256" key="6">
    <source>
        <dbReference type="ARBA" id="ARBA00022490"/>
    </source>
</evidence>
<protein>
    <recommendedName>
        <fullName evidence="4">phosphoinositide 5-phosphatase</fullName>
        <ecNumber evidence="4">3.1.3.36</ecNumber>
    </recommendedName>
</protein>
<keyword evidence="6" id="KW-0963">Cytoplasm</keyword>
<dbReference type="EMBL" id="HE612857">
    <property type="protein sequence ID" value="CCE61968.1"/>
    <property type="molecule type" value="Genomic_DNA"/>
</dbReference>
<dbReference type="eggNOG" id="KOG0566">
    <property type="taxonomic scope" value="Eukaryota"/>
</dbReference>
<dbReference type="OrthoDB" id="405996at2759"/>
<dbReference type="PANTHER" id="PTHR11200">
    <property type="entry name" value="INOSITOL 5-PHOSPHATASE"/>
    <property type="match status" value="1"/>
</dbReference>
<evidence type="ECO:0000256" key="7">
    <source>
        <dbReference type="ARBA" id="ARBA00022583"/>
    </source>
</evidence>
<dbReference type="Pfam" id="PF02383">
    <property type="entry name" value="Syja_N"/>
    <property type="match status" value="1"/>
</dbReference>
<dbReference type="InterPro" id="IPR000300">
    <property type="entry name" value="IPPc"/>
</dbReference>
<keyword evidence="5" id="KW-0813">Transport</keyword>
<proteinExistence type="inferred from homology"/>
<evidence type="ECO:0000259" key="11">
    <source>
        <dbReference type="PROSITE" id="PS50275"/>
    </source>
</evidence>
<reference evidence="12 13" key="1">
    <citation type="journal article" date="2011" name="Proc. Natl. Acad. Sci. U.S.A.">
        <title>Evolutionary erosion of yeast sex chromosomes by mating-type switching accidents.</title>
        <authorList>
            <person name="Gordon J.L."/>
            <person name="Armisen D."/>
            <person name="Proux-Wera E."/>
            <person name="Oheigeartaigh S.S."/>
            <person name="Byrne K.P."/>
            <person name="Wolfe K.H."/>
        </authorList>
    </citation>
    <scope>NUCLEOTIDE SEQUENCE [LARGE SCALE GENOMIC DNA]</scope>
    <source>
        <strain evidence="13">ATCC 24235 / CBS 4417 / NBRC 1672 / NRRL Y-8282 / UCD 70-5</strain>
    </source>
</reference>
<dbReference type="SMART" id="SM00128">
    <property type="entry name" value="IPPc"/>
    <property type="match status" value="1"/>
</dbReference>